<protein>
    <submittedName>
        <fullName evidence="6">LysR family transcriptional regulator</fullName>
    </submittedName>
</protein>
<dbReference type="SUPFAM" id="SSF53850">
    <property type="entry name" value="Periplasmic binding protein-like II"/>
    <property type="match status" value="1"/>
</dbReference>
<dbReference type="FunFam" id="1.10.10.10:FF:000001">
    <property type="entry name" value="LysR family transcriptional regulator"/>
    <property type="match status" value="1"/>
</dbReference>
<evidence type="ECO:0000313" key="7">
    <source>
        <dbReference type="Proteomes" id="UP000283077"/>
    </source>
</evidence>
<dbReference type="GO" id="GO:0043565">
    <property type="term" value="F:sequence-specific DNA binding"/>
    <property type="evidence" value="ECO:0007669"/>
    <property type="project" value="TreeGrafter"/>
</dbReference>
<gene>
    <name evidence="6" type="ORF">EOE67_20020</name>
</gene>
<comment type="caution">
    <text evidence="6">The sequence shown here is derived from an EMBL/GenBank/DDBJ whole genome shotgun (WGS) entry which is preliminary data.</text>
</comment>
<dbReference type="PROSITE" id="PS50931">
    <property type="entry name" value="HTH_LYSR"/>
    <property type="match status" value="1"/>
</dbReference>
<dbReference type="Pfam" id="PF03466">
    <property type="entry name" value="LysR_substrate"/>
    <property type="match status" value="1"/>
</dbReference>
<dbReference type="Proteomes" id="UP000283077">
    <property type="component" value="Unassembled WGS sequence"/>
</dbReference>
<name>A0A437Q9U4_9GAMM</name>
<comment type="similarity">
    <text evidence="1">Belongs to the LysR transcriptional regulatory family.</text>
</comment>
<evidence type="ECO:0000256" key="3">
    <source>
        <dbReference type="ARBA" id="ARBA00023125"/>
    </source>
</evidence>
<dbReference type="GO" id="GO:0003700">
    <property type="term" value="F:DNA-binding transcription factor activity"/>
    <property type="evidence" value="ECO:0007669"/>
    <property type="project" value="InterPro"/>
</dbReference>
<keyword evidence="4" id="KW-0804">Transcription</keyword>
<dbReference type="OrthoDB" id="9786526at2"/>
<dbReference type="AlphaFoldDB" id="A0A437Q9U4"/>
<dbReference type="InterPro" id="IPR000847">
    <property type="entry name" value="LysR_HTH_N"/>
</dbReference>
<dbReference type="RefSeq" id="WP_127701331.1">
    <property type="nucleotide sequence ID" value="NZ_SACS01000039.1"/>
</dbReference>
<dbReference type="GO" id="GO:0006351">
    <property type="term" value="P:DNA-templated transcription"/>
    <property type="evidence" value="ECO:0007669"/>
    <property type="project" value="TreeGrafter"/>
</dbReference>
<dbReference type="Pfam" id="PF00126">
    <property type="entry name" value="HTH_1"/>
    <property type="match status" value="1"/>
</dbReference>
<keyword evidence="2" id="KW-0805">Transcription regulation</keyword>
<dbReference type="InterPro" id="IPR036390">
    <property type="entry name" value="WH_DNA-bd_sf"/>
</dbReference>
<organism evidence="6 7">
    <name type="scientific">Rheinheimera riviphila</name>
    <dbReference type="NCBI Taxonomy" id="1834037"/>
    <lineage>
        <taxon>Bacteria</taxon>
        <taxon>Pseudomonadati</taxon>
        <taxon>Pseudomonadota</taxon>
        <taxon>Gammaproteobacteria</taxon>
        <taxon>Chromatiales</taxon>
        <taxon>Chromatiaceae</taxon>
        <taxon>Rheinheimera</taxon>
    </lineage>
</organism>
<dbReference type="Gene3D" id="1.10.10.10">
    <property type="entry name" value="Winged helix-like DNA-binding domain superfamily/Winged helix DNA-binding domain"/>
    <property type="match status" value="1"/>
</dbReference>
<evidence type="ECO:0000256" key="4">
    <source>
        <dbReference type="ARBA" id="ARBA00023163"/>
    </source>
</evidence>
<evidence type="ECO:0000256" key="1">
    <source>
        <dbReference type="ARBA" id="ARBA00009437"/>
    </source>
</evidence>
<keyword evidence="7" id="KW-1185">Reference proteome</keyword>
<dbReference type="InterPro" id="IPR036388">
    <property type="entry name" value="WH-like_DNA-bd_sf"/>
</dbReference>
<keyword evidence="3" id="KW-0238">DNA-binding</keyword>
<accession>A0A437Q9U4</accession>
<sequence length="298" mass="33980">MPVHTPLRGLRCFCVAAECLSFKETASQLYLTPSAVSHQIKQLEESLGMSLFERQTRAVILTAEGRRFYQAINPLMQGLSATVAEFCQTKREQVVSITLPEFFASEFFVPRLVGWSAQHPAINLRLETVKSRQEVTKHTDLQIILASSKPTDKKAHQLFPISYVPACSADWYQRLMVDPLELPALETVPLIVHQARPWCWHQWADQAGYEDFRPKQIIQLDSMFSVARAAQQGLGVALIPLPISQAWFDSGSLVRLFAEELHTRDHYYLVQHDSSENRPEIQLLIDWVLARFCAHNHS</sequence>
<evidence type="ECO:0000313" key="6">
    <source>
        <dbReference type="EMBL" id="RVU31285.1"/>
    </source>
</evidence>
<dbReference type="Gene3D" id="3.40.190.10">
    <property type="entry name" value="Periplasmic binding protein-like II"/>
    <property type="match status" value="2"/>
</dbReference>
<dbReference type="PANTHER" id="PTHR30537:SF74">
    <property type="entry name" value="HTH-TYPE TRANSCRIPTIONAL REGULATOR TRPI"/>
    <property type="match status" value="1"/>
</dbReference>
<dbReference type="InterPro" id="IPR058163">
    <property type="entry name" value="LysR-type_TF_proteobact-type"/>
</dbReference>
<reference evidence="6 7" key="1">
    <citation type="submission" date="2019-01" db="EMBL/GenBank/DDBJ databases">
        <authorList>
            <person name="Chen W.-M."/>
        </authorList>
    </citation>
    <scope>NUCLEOTIDE SEQUENCE [LARGE SCALE GENOMIC DNA]</scope>
    <source>
        <strain evidence="6 7">KYPC3</strain>
    </source>
</reference>
<dbReference type="InterPro" id="IPR005119">
    <property type="entry name" value="LysR_subst-bd"/>
</dbReference>
<evidence type="ECO:0000256" key="2">
    <source>
        <dbReference type="ARBA" id="ARBA00023015"/>
    </source>
</evidence>
<dbReference type="PANTHER" id="PTHR30537">
    <property type="entry name" value="HTH-TYPE TRANSCRIPTIONAL REGULATOR"/>
    <property type="match status" value="1"/>
</dbReference>
<dbReference type="PRINTS" id="PR00039">
    <property type="entry name" value="HTHLYSR"/>
</dbReference>
<dbReference type="SUPFAM" id="SSF46785">
    <property type="entry name" value="Winged helix' DNA-binding domain"/>
    <property type="match status" value="1"/>
</dbReference>
<feature type="domain" description="HTH lysR-type" evidence="5">
    <location>
        <begin position="5"/>
        <end position="62"/>
    </location>
</feature>
<evidence type="ECO:0000259" key="5">
    <source>
        <dbReference type="PROSITE" id="PS50931"/>
    </source>
</evidence>
<proteinExistence type="inferred from homology"/>
<dbReference type="EMBL" id="SACS01000039">
    <property type="protein sequence ID" value="RVU31285.1"/>
    <property type="molecule type" value="Genomic_DNA"/>
</dbReference>